<dbReference type="Gene3D" id="2.130.10.10">
    <property type="entry name" value="YVTN repeat-like/Quinoprotein amine dehydrogenase"/>
    <property type="match status" value="1"/>
</dbReference>
<comment type="caution">
    <text evidence="1">Lacks conserved residue(s) required for the propagation of feature annotation.</text>
</comment>
<dbReference type="InterPro" id="IPR015943">
    <property type="entry name" value="WD40/YVTN_repeat-like_dom_sf"/>
</dbReference>
<feature type="domain" description="Sema" evidence="2">
    <location>
        <begin position="1"/>
        <end position="114"/>
    </location>
</feature>
<dbReference type="InterPro" id="IPR001627">
    <property type="entry name" value="Semap_dom"/>
</dbReference>
<name>A0A7T8KC30_CALRO</name>
<gene>
    <name evidence="3" type="ORF">FKW44_005505</name>
</gene>
<accession>A0A7T8KC30</accession>
<evidence type="ECO:0000256" key="1">
    <source>
        <dbReference type="PROSITE-ProRule" id="PRU00352"/>
    </source>
</evidence>
<evidence type="ECO:0000313" key="4">
    <source>
        <dbReference type="Proteomes" id="UP000595437"/>
    </source>
</evidence>
<evidence type="ECO:0000259" key="2">
    <source>
        <dbReference type="PROSITE" id="PS51004"/>
    </source>
</evidence>
<keyword evidence="4" id="KW-1185">Reference proteome</keyword>
<sequence>MEGGPDGSSVYSRIARICRTTKGRAGCIGSSPLSSRRASTALRPERRPSTLIISPLPYIRVRKGSSTERFLRGENDLHSSAVCSFSMNEVERAFDEDFLYQKSQTCLEGRARGS</sequence>
<organism evidence="3 4">
    <name type="scientific">Caligus rogercresseyi</name>
    <name type="common">Sea louse</name>
    <dbReference type="NCBI Taxonomy" id="217165"/>
    <lineage>
        <taxon>Eukaryota</taxon>
        <taxon>Metazoa</taxon>
        <taxon>Ecdysozoa</taxon>
        <taxon>Arthropoda</taxon>
        <taxon>Crustacea</taxon>
        <taxon>Multicrustacea</taxon>
        <taxon>Hexanauplia</taxon>
        <taxon>Copepoda</taxon>
        <taxon>Siphonostomatoida</taxon>
        <taxon>Caligidae</taxon>
        <taxon>Caligus</taxon>
    </lineage>
</organism>
<reference evidence="4" key="1">
    <citation type="submission" date="2021-01" db="EMBL/GenBank/DDBJ databases">
        <title>Caligus Genome Assembly.</title>
        <authorList>
            <person name="Gallardo-Escarate C."/>
        </authorList>
    </citation>
    <scope>NUCLEOTIDE SEQUENCE [LARGE SCALE GENOMIC DNA]</scope>
</reference>
<dbReference type="PROSITE" id="PS51004">
    <property type="entry name" value="SEMA"/>
    <property type="match status" value="1"/>
</dbReference>
<dbReference type="EMBL" id="CP045892">
    <property type="protein sequence ID" value="QQP53141.1"/>
    <property type="molecule type" value="Genomic_DNA"/>
</dbReference>
<dbReference type="Proteomes" id="UP000595437">
    <property type="component" value="Chromosome 3"/>
</dbReference>
<dbReference type="InterPro" id="IPR036352">
    <property type="entry name" value="Semap_dom_sf"/>
</dbReference>
<dbReference type="SUPFAM" id="SSF101912">
    <property type="entry name" value="Sema domain"/>
    <property type="match status" value="1"/>
</dbReference>
<dbReference type="AlphaFoldDB" id="A0A7T8KC30"/>
<evidence type="ECO:0000313" key="3">
    <source>
        <dbReference type="EMBL" id="QQP53141.1"/>
    </source>
</evidence>
<protein>
    <submittedName>
        <fullName evidence="3">Semaphorin5Blike</fullName>
    </submittedName>
</protein>
<proteinExistence type="predicted"/>